<evidence type="ECO:0000313" key="2">
    <source>
        <dbReference type="EMBL" id="TPX52405.1"/>
    </source>
</evidence>
<dbReference type="EMBL" id="QEAM01000083">
    <property type="protein sequence ID" value="TPX47202.1"/>
    <property type="molecule type" value="Genomic_DNA"/>
</dbReference>
<dbReference type="Proteomes" id="UP000317494">
    <property type="component" value="Unassembled WGS sequence"/>
</dbReference>
<sequence length="67" mass="7380">MPEETLELVRIQMPLPIPEPVVKSPEPVVRKIKIAQWPAVVSSQSCSLDVCEFVNTETVDGMPSTTT</sequence>
<name>A0A507D6P4_9FUNG</name>
<keyword evidence="3" id="KW-1185">Reference proteome</keyword>
<gene>
    <name evidence="1" type="ORF">SeLEV6574_g02788</name>
    <name evidence="2" type="ORF">SeMB42_g01455</name>
</gene>
<evidence type="ECO:0000313" key="1">
    <source>
        <dbReference type="EMBL" id="TPX47202.1"/>
    </source>
</evidence>
<dbReference type="VEuPathDB" id="FungiDB:SeMB42_g01455"/>
<dbReference type="EMBL" id="QEAN01000037">
    <property type="protein sequence ID" value="TPX52405.1"/>
    <property type="molecule type" value="Genomic_DNA"/>
</dbReference>
<organism evidence="1 4">
    <name type="scientific">Synchytrium endobioticum</name>
    <dbReference type="NCBI Taxonomy" id="286115"/>
    <lineage>
        <taxon>Eukaryota</taxon>
        <taxon>Fungi</taxon>
        <taxon>Fungi incertae sedis</taxon>
        <taxon>Chytridiomycota</taxon>
        <taxon>Chytridiomycota incertae sedis</taxon>
        <taxon>Chytridiomycetes</taxon>
        <taxon>Synchytriales</taxon>
        <taxon>Synchytriaceae</taxon>
        <taxon>Synchytrium</taxon>
    </lineage>
</organism>
<evidence type="ECO:0000313" key="3">
    <source>
        <dbReference type="Proteomes" id="UP000317494"/>
    </source>
</evidence>
<accession>A0A507D6P4</accession>
<reference evidence="3 4" key="1">
    <citation type="journal article" date="2019" name="Sci. Rep.">
        <title>Comparative genomics of chytrid fungi reveal insights into the obligate biotrophic and pathogenic lifestyle of Synchytrium endobioticum.</title>
        <authorList>
            <person name="van de Vossenberg B.T.L.H."/>
            <person name="Warris S."/>
            <person name="Nguyen H.D.T."/>
            <person name="van Gent-Pelzer M.P.E."/>
            <person name="Joly D.L."/>
            <person name="van de Geest H.C."/>
            <person name="Bonants P.J.M."/>
            <person name="Smith D.S."/>
            <person name="Levesque C.A."/>
            <person name="van der Lee T.A.J."/>
        </authorList>
    </citation>
    <scope>NUCLEOTIDE SEQUENCE [LARGE SCALE GENOMIC DNA]</scope>
    <source>
        <strain evidence="1 4">LEV6574</strain>
        <strain evidence="2 3">MB42</strain>
    </source>
</reference>
<protein>
    <submittedName>
        <fullName evidence="1">Uncharacterized protein</fullName>
    </submittedName>
</protein>
<comment type="caution">
    <text evidence="1">The sequence shown here is derived from an EMBL/GenBank/DDBJ whole genome shotgun (WGS) entry which is preliminary data.</text>
</comment>
<proteinExistence type="predicted"/>
<dbReference type="Proteomes" id="UP000320475">
    <property type="component" value="Unassembled WGS sequence"/>
</dbReference>
<dbReference type="AlphaFoldDB" id="A0A507D6P4"/>
<evidence type="ECO:0000313" key="4">
    <source>
        <dbReference type="Proteomes" id="UP000320475"/>
    </source>
</evidence>